<proteinExistence type="predicted"/>
<keyword evidence="2" id="KW-1185">Reference proteome</keyword>
<sequence>MGVKMGEQLRVRTWRRRGGVRGPDNRLLCLRRLRWGLPPHPEHSGKSLDREIRRNPYGCCGGGPGYSSGFFVSWMGRSQSQSGGEQNQIIPSAHTLSSSLTWALSA</sequence>
<comment type="caution">
    <text evidence="1">The sequence shown here is derived from an EMBL/GenBank/DDBJ whole genome shotgun (WGS) entry which is preliminary data.</text>
</comment>
<evidence type="ECO:0000313" key="1">
    <source>
        <dbReference type="EMBL" id="CAB1459238.1"/>
    </source>
</evidence>
<dbReference type="EMBL" id="CADEAL010004423">
    <property type="protein sequence ID" value="CAB1459238.1"/>
    <property type="molecule type" value="Genomic_DNA"/>
</dbReference>
<accession>A0A9N7Z8H1</accession>
<reference evidence="1" key="1">
    <citation type="submission" date="2020-03" db="EMBL/GenBank/DDBJ databases">
        <authorList>
            <person name="Weist P."/>
        </authorList>
    </citation>
    <scope>NUCLEOTIDE SEQUENCE</scope>
</reference>
<name>A0A9N7Z8H1_PLEPL</name>
<organism evidence="1 2">
    <name type="scientific">Pleuronectes platessa</name>
    <name type="common">European plaice</name>
    <dbReference type="NCBI Taxonomy" id="8262"/>
    <lineage>
        <taxon>Eukaryota</taxon>
        <taxon>Metazoa</taxon>
        <taxon>Chordata</taxon>
        <taxon>Craniata</taxon>
        <taxon>Vertebrata</taxon>
        <taxon>Euteleostomi</taxon>
        <taxon>Actinopterygii</taxon>
        <taxon>Neopterygii</taxon>
        <taxon>Teleostei</taxon>
        <taxon>Neoteleostei</taxon>
        <taxon>Acanthomorphata</taxon>
        <taxon>Carangaria</taxon>
        <taxon>Pleuronectiformes</taxon>
        <taxon>Pleuronectoidei</taxon>
        <taxon>Pleuronectidae</taxon>
        <taxon>Pleuronectes</taxon>
    </lineage>
</organism>
<gene>
    <name evidence="1" type="ORF">PLEPLA_LOCUS47075</name>
</gene>
<dbReference type="Proteomes" id="UP001153269">
    <property type="component" value="Unassembled WGS sequence"/>
</dbReference>
<protein>
    <submittedName>
        <fullName evidence="1">Uncharacterized protein</fullName>
    </submittedName>
</protein>
<evidence type="ECO:0000313" key="2">
    <source>
        <dbReference type="Proteomes" id="UP001153269"/>
    </source>
</evidence>
<dbReference type="AlphaFoldDB" id="A0A9N7Z8H1"/>